<feature type="region of interest" description="Disordered" evidence="1">
    <location>
        <begin position="214"/>
        <end position="241"/>
    </location>
</feature>
<dbReference type="AlphaFoldDB" id="A0A9W6Y0S9"/>
<comment type="caution">
    <text evidence="2">The sequence shown here is derived from an EMBL/GenBank/DDBJ whole genome shotgun (WGS) entry which is preliminary data.</text>
</comment>
<accession>A0A9W6Y0S9</accession>
<reference evidence="2" key="1">
    <citation type="submission" date="2023-04" db="EMBL/GenBank/DDBJ databases">
        <title>Phytophthora fragariaefolia NBRC 109709.</title>
        <authorList>
            <person name="Ichikawa N."/>
            <person name="Sato H."/>
            <person name="Tonouchi N."/>
        </authorList>
    </citation>
    <scope>NUCLEOTIDE SEQUENCE</scope>
    <source>
        <strain evidence="2">NBRC 109709</strain>
    </source>
</reference>
<dbReference type="EMBL" id="BSXT01002582">
    <property type="protein sequence ID" value="GMF49745.1"/>
    <property type="molecule type" value="Genomic_DNA"/>
</dbReference>
<sequence>MSNRKKTQQNRRGLEPHGWGHLTPSGSDSTSSSLWQQTFTGMTRGRGQYGIRNRNPELRAGAEVTTGPTDDDTDVTTPDVGKGARSKIDVDASSPAELTNPMVEAAEHDANDPAAEDATGSDVGALGSAETNSAERELMLTSTAELDAVAAELEVAVLIEESWGAEHDTTAESTVGAAETTVVTVALEVAEREVAATTLDGPGVDTTLAEEVATIPGSAEESSPTTSAGSPRSKLKEASLPATLAGRATLAVELDAAEIEARRRRRDEAAEGRSSSSSDTAPKSSPASKSITSACPSSPGRGIEYGWSGGW</sequence>
<evidence type="ECO:0000256" key="1">
    <source>
        <dbReference type="SAM" id="MobiDB-lite"/>
    </source>
</evidence>
<organism evidence="2 3">
    <name type="scientific">Phytophthora fragariaefolia</name>
    <dbReference type="NCBI Taxonomy" id="1490495"/>
    <lineage>
        <taxon>Eukaryota</taxon>
        <taxon>Sar</taxon>
        <taxon>Stramenopiles</taxon>
        <taxon>Oomycota</taxon>
        <taxon>Peronosporomycetes</taxon>
        <taxon>Peronosporales</taxon>
        <taxon>Peronosporaceae</taxon>
        <taxon>Phytophthora</taxon>
    </lineage>
</organism>
<gene>
    <name evidence="2" type="ORF">Pfra01_001970600</name>
</gene>
<keyword evidence="3" id="KW-1185">Reference proteome</keyword>
<protein>
    <submittedName>
        <fullName evidence="2">Unnamed protein product</fullName>
    </submittedName>
</protein>
<feature type="compositionally biased region" description="Low complexity" evidence="1">
    <location>
        <begin position="272"/>
        <end position="293"/>
    </location>
</feature>
<proteinExistence type="predicted"/>
<dbReference type="Proteomes" id="UP001165121">
    <property type="component" value="Unassembled WGS sequence"/>
</dbReference>
<name>A0A9W6Y0S9_9STRA</name>
<feature type="compositionally biased region" description="Polar residues" evidence="1">
    <location>
        <begin position="220"/>
        <end position="230"/>
    </location>
</feature>
<feature type="region of interest" description="Disordered" evidence="1">
    <location>
        <begin position="1"/>
        <end position="104"/>
    </location>
</feature>
<evidence type="ECO:0000313" key="3">
    <source>
        <dbReference type="Proteomes" id="UP001165121"/>
    </source>
</evidence>
<evidence type="ECO:0000313" key="2">
    <source>
        <dbReference type="EMBL" id="GMF49745.1"/>
    </source>
</evidence>
<feature type="region of interest" description="Disordered" evidence="1">
    <location>
        <begin position="260"/>
        <end position="311"/>
    </location>
</feature>